<evidence type="ECO:0000313" key="2">
    <source>
        <dbReference type="Proteomes" id="UP000692954"/>
    </source>
</evidence>
<dbReference type="EMBL" id="CAJJDN010000111">
    <property type="protein sequence ID" value="CAD8116425.1"/>
    <property type="molecule type" value="Genomic_DNA"/>
</dbReference>
<comment type="caution">
    <text evidence="1">The sequence shown here is derived from an EMBL/GenBank/DDBJ whole genome shotgun (WGS) entry which is preliminary data.</text>
</comment>
<dbReference type="AlphaFoldDB" id="A0A8S1QNZ2"/>
<sequence>MQKLIFLNNDWSKILGMSIYQGLNQSGCNYSFKVEGIDPIFLNNIQIAFMFYLLLSSFFQQTLCFIDSFLYLIKQTIPITDKPFSIFHIQIKKQSCQSSIKIQQQMRVSNPYLKYITNLLKQNTINLIKQFKQTISLCLLDIRVKNSQLLFQIFIFIFFKEIIEQTQQKSQNFPLISYLALVIVFKQQFQYHSKFESVFSNNKNWYINILIVQKICCFRIIYILQQKCFLFGCFISLKKIDLSLQLDANLFPSRQKHTV</sequence>
<accession>A0A8S1QNZ2</accession>
<gene>
    <name evidence="1" type="ORF">PSON_ATCC_30995.1.T1110018</name>
</gene>
<evidence type="ECO:0000313" key="1">
    <source>
        <dbReference type="EMBL" id="CAD8116425.1"/>
    </source>
</evidence>
<proteinExistence type="predicted"/>
<name>A0A8S1QNZ2_9CILI</name>
<protein>
    <submittedName>
        <fullName evidence="1">Uncharacterized protein</fullName>
    </submittedName>
</protein>
<dbReference type="Proteomes" id="UP000692954">
    <property type="component" value="Unassembled WGS sequence"/>
</dbReference>
<keyword evidence="2" id="KW-1185">Reference proteome</keyword>
<organism evidence="1 2">
    <name type="scientific">Paramecium sonneborni</name>
    <dbReference type="NCBI Taxonomy" id="65129"/>
    <lineage>
        <taxon>Eukaryota</taxon>
        <taxon>Sar</taxon>
        <taxon>Alveolata</taxon>
        <taxon>Ciliophora</taxon>
        <taxon>Intramacronucleata</taxon>
        <taxon>Oligohymenophorea</taxon>
        <taxon>Peniculida</taxon>
        <taxon>Parameciidae</taxon>
        <taxon>Paramecium</taxon>
    </lineage>
</organism>
<reference evidence="1" key="1">
    <citation type="submission" date="2021-01" db="EMBL/GenBank/DDBJ databases">
        <authorList>
            <consortium name="Genoscope - CEA"/>
            <person name="William W."/>
        </authorList>
    </citation>
    <scope>NUCLEOTIDE SEQUENCE</scope>
</reference>